<dbReference type="GO" id="GO:0000287">
    <property type="term" value="F:magnesium ion binding"/>
    <property type="evidence" value="ECO:0007669"/>
    <property type="project" value="TreeGrafter"/>
</dbReference>
<evidence type="ECO:0000313" key="1">
    <source>
        <dbReference type="EMBL" id="KRO02814.1"/>
    </source>
</evidence>
<reference evidence="1 2" key="1">
    <citation type="journal article" date="2015" name="Genome Announc.">
        <title>Expanding the biotechnology potential of lactobacilli through comparative genomics of 213 strains and associated genera.</title>
        <authorList>
            <person name="Sun Z."/>
            <person name="Harris H.M."/>
            <person name="McCann A."/>
            <person name="Guo C."/>
            <person name="Argimon S."/>
            <person name="Zhang W."/>
            <person name="Yang X."/>
            <person name="Jeffery I.B."/>
            <person name="Cooney J.C."/>
            <person name="Kagawa T.F."/>
            <person name="Liu W."/>
            <person name="Song Y."/>
            <person name="Salvetti E."/>
            <person name="Wrobel A."/>
            <person name="Rasinkangas P."/>
            <person name="Parkhill J."/>
            <person name="Rea M.C."/>
            <person name="O'Sullivan O."/>
            <person name="Ritari J."/>
            <person name="Douillard F.P."/>
            <person name="Paul Ross R."/>
            <person name="Yang R."/>
            <person name="Briner A.E."/>
            <person name="Felis G.E."/>
            <person name="de Vos W.M."/>
            <person name="Barrangou R."/>
            <person name="Klaenhammer T.R."/>
            <person name="Caufield P.W."/>
            <person name="Cui Y."/>
            <person name="Zhang H."/>
            <person name="O'Toole P.W."/>
        </authorList>
    </citation>
    <scope>NUCLEOTIDE SEQUENCE [LARGE SCALE GENOMIC DNA]</scope>
    <source>
        <strain evidence="1 2">NBRC 103219</strain>
    </source>
</reference>
<dbReference type="Proteomes" id="UP000051886">
    <property type="component" value="Unassembled WGS sequence"/>
</dbReference>
<evidence type="ECO:0000313" key="2">
    <source>
        <dbReference type="Proteomes" id="UP000051886"/>
    </source>
</evidence>
<dbReference type="InterPro" id="IPR023214">
    <property type="entry name" value="HAD_sf"/>
</dbReference>
<comment type="caution">
    <text evidence="1">The sequence shown here is derived from an EMBL/GenBank/DDBJ whole genome shotgun (WGS) entry which is preliminary data.</text>
</comment>
<protein>
    <submittedName>
        <fullName evidence="1">Hydrolase, HAD superfamily protein</fullName>
    </submittedName>
</protein>
<dbReference type="SUPFAM" id="SSF56784">
    <property type="entry name" value="HAD-like"/>
    <property type="match status" value="1"/>
</dbReference>
<dbReference type="PANTHER" id="PTHR10000">
    <property type="entry name" value="PHOSPHOSERINE PHOSPHATASE"/>
    <property type="match status" value="1"/>
</dbReference>
<dbReference type="RefSeq" id="WP_017868220.1">
    <property type="nucleotide sequence ID" value="NZ_BJYB01000001.1"/>
</dbReference>
<dbReference type="Pfam" id="PF08282">
    <property type="entry name" value="Hydrolase_3"/>
    <property type="match status" value="1"/>
</dbReference>
<dbReference type="CDD" id="cd07516">
    <property type="entry name" value="HAD_Pase"/>
    <property type="match status" value="1"/>
</dbReference>
<dbReference type="SFLD" id="SFLDG01140">
    <property type="entry name" value="C2.B:_Phosphomannomutase_and_P"/>
    <property type="match status" value="1"/>
</dbReference>
<dbReference type="NCBIfam" id="TIGR01484">
    <property type="entry name" value="HAD-SF-IIB"/>
    <property type="match status" value="1"/>
</dbReference>
<accession>A0A0R2LM01</accession>
<dbReference type="GO" id="GO:0016791">
    <property type="term" value="F:phosphatase activity"/>
    <property type="evidence" value="ECO:0007669"/>
    <property type="project" value="UniProtKB-ARBA"/>
</dbReference>
<dbReference type="PATRIC" id="fig|449659.4.peg.239"/>
<dbReference type="Gene3D" id="3.40.50.1000">
    <property type="entry name" value="HAD superfamily/HAD-like"/>
    <property type="match status" value="1"/>
</dbReference>
<proteinExistence type="predicted"/>
<dbReference type="EMBL" id="JQCN01000001">
    <property type="protein sequence ID" value="KRO02814.1"/>
    <property type="molecule type" value="Genomic_DNA"/>
</dbReference>
<dbReference type="AlphaFoldDB" id="A0A0R2LM01"/>
<gene>
    <name evidence="1" type="ORF">IV66_GL000241</name>
</gene>
<dbReference type="GO" id="GO:0005829">
    <property type="term" value="C:cytosol"/>
    <property type="evidence" value="ECO:0007669"/>
    <property type="project" value="TreeGrafter"/>
</dbReference>
<dbReference type="STRING" id="449659.IV66_GL000241"/>
<dbReference type="InterPro" id="IPR036412">
    <property type="entry name" value="HAD-like_sf"/>
</dbReference>
<dbReference type="NCBIfam" id="TIGR00099">
    <property type="entry name" value="Cof-subfamily"/>
    <property type="match status" value="1"/>
</dbReference>
<dbReference type="SFLD" id="SFLDS00003">
    <property type="entry name" value="Haloacid_Dehalogenase"/>
    <property type="match status" value="1"/>
</dbReference>
<sequence length="270" mass="29410">MQQKLISLDLDGTTLNSSSQISPKTKNVLQAVSQAGHIVTIVTGRSDKMALNYYDELGLKTPMVNFNGAVGHFPHSQSNDSYEITFQKEIVLDILASKSTLGIQAIAAEGKGLTLTDSTDGSLSPFFPAASRSQDVLNKINLTKDPSAITMLVNPFKKAEITQQLQKTYDSDVTVSVWGGPAPVLELSPKNINKKVGLKFLTQHFNIPRQNIIAFGDEQNDIEMLRYAGTGVAMKNASSWIQDVANVVTTVDNDHDGLAQYLEQNLLQAE</sequence>
<keyword evidence="2" id="KW-1185">Reference proteome</keyword>
<dbReference type="PANTHER" id="PTHR10000:SF23">
    <property type="entry name" value="5-AMINO-6-(5-PHOSPHO-D-RIBITYLAMINO)URACIL PHOSPHATASE YITU"/>
    <property type="match status" value="1"/>
</dbReference>
<name>A0A0R2LM01_9LACO</name>
<dbReference type="InterPro" id="IPR000150">
    <property type="entry name" value="Cof"/>
</dbReference>
<dbReference type="Gene3D" id="3.30.1240.10">
    <property type="match status" value="1"/>
</dbReference>
<dbReference type="InterPro" id="IPR006379">
    <property type="entry name" value="HAD-SF_hydro_IIB"/>
</dbReference>
<organism evidence="1 2">
    <name type="scientific">Ligilactobacillus pobuzihii</name>
    <dbReference type="NCBI Taxonomy" id="449659"/>
    <lineage>
        <taxon>Bacteria</taxon>
        <taxon>Bacillati</taxon>
        <taxon>Bacillota</taxon>
        <taxon>Bacilli</taxon>
        <taxon>Lactobacillales</taxon>
        <taxon>Lactobacillaceae</taxon>
        <taxon>Ligilactobacillus</taxon>
    </lineage>
</organism>
<keyword evidence="1" id="KW-0378">Hydrolase</keyword>
<dbReference type="OrthoDB" id="9781413at2"/>